<feature type="region of interest" description="Disordered" evidence="1">
    <location>
        <begin position="1"/>
        <end position="26"/>
    </location>
</feature>
<gene>
    <name evidence="2" type="ORF">BECKH772A_GA0070896_101561</name>
    <name evidence="3" type="ORF">BECKH772B_GA0070898_101522</name>
    <name evidence="4" type="ORF">BECKH772C_GA0070978_101247</name>
</gene>
<dbReference type="EMBL" id="CAADFG010000156">
    <property type="protein sequence ID" value="VFJ99158.1"/>
    <property type="molecule type" value="Genomic_DNA"/>
</dbReference>
<evidence type="ECO:0000313" key="3">
    <source>
        <dbReference type="EMBL" id="VFJ99182.1"/>
    </source>
</evidence>
<organism evidence="3">
    <name type="scientific">Candidatus Kentrum eta</name>
    <dbReference type="NCBI Taxonomy" id="2126337"/>
    <lineage>
        <taxon>Bacteria</taxon>
        <taxon>Pseudomonadati</taxon>
        <taxon>Pseudomonadota</taxon>
        <taxon>Gammaproteobacteria</taxon>
        <taxon>Candidatus Kentrum</taxon>
    </lineage>
</organism>
<dbReference type="AlphaFoldDB" id="A0A450V301"/>
<accession>A0A450V301</accession>
<evidence type="ECO:0000313" key="4">
    <source>
        <dbReference type="EMBL" id="VFK03330.1"/>
    </source>
</evidence>
<evidence type="ECO:0000256" key="1">
    <source>
        <dbReference type="SAM" id="MobiDB-lite"/>
    </source>
</evidence>
<name>A0A450V301_9GAMM</name>
<dbReference type="EMBL" id="CAADFI010000152">
    <property type="protein sequence ID" value="VFJ99182.1"/>
    <property type="molecule type" value="Genomic_DNA"/>
</dbReference>
<dbReference type="EMBL" id="CAADFJ010000124">
    <property type="protein sequence ID" value="VFK03330.1"/>
    <property type="molecule type" value="Genomic_DNA"/>
</dbReference>
<evidence type="ECO:0000313" key="2">
    <source>
        <dbReference type="EMBL" id="VFJ99158.1"/>
    </source>
</evidence>
<reference evidence="3" key="1">
    <citation type="submission" date="2019-02" db="EMBL/GenBank/DDBJ databases">
        <authorList>
            <person name="Gruber-Vodicka R. H."/>
            <person name="Seah K. B. B."/>
        </authorList>
    </citation>
    <scope>NUCLEOTIDE SEQUENCE</scope>
    <source>
        <strain evidence="4">BECK_SA2B12</strain>
        <strain evidence="2">BECK_SA2B15</strain>
        <strain evidence="3">BECK_SA2B20</strain>
    </source>
</reference>
<proteinExistence type="predicted"/>
<sequence length="191" mass="20549">MSGPGFPASRPEPPGQGRWRYGLGPHDRNAATGGALTMWGPMMTLRDSDAGRIAGVWIAPDGGELLVLTEAETTYWRAPEKRALWTVRERAGGEGLSPDGRLYRDSASGLFYPLLGPHGGRQLREHPTGGHITVDDKTGRVAVTDPAGEMQTLSQGNGLGDWRVAGFCESGARILVAEPRCLVLHAPQDRR</sequence>
<evidence type="ECO:0008006" key="5">
    <source>
        <dbReference type="Google" id="ProtNLM"/>
    </source>
</evidence>
<protein>
    <recommendedName>
        <fullName evidence="5">Gluconolactonase</fullName>
    </recommendedName>
</protein>